<dbReference type="InterPro" id="IPR011662">
    <property type="entry name" value="Secretin/TonB_short_N"/>
</dbReference>
<keyword evidence="2" id="KW-0472">Membrane</keyword>
<name>A0A1S1HA74_9SPHN</name>
<dbReference type="InterPro" id="IPR037066">
    <property type="entry name" value="Plug_dom_sf"/>
</dbReference>
<evidence type="ECO:0000256" key="2">
    <source>
        <dbReference type="ARBA" id="ARBA00023136"/>
    </source>
</evidence>
<protein>
    <recommendedName>
        <fullName evidence="5">Secretin/TonB short N-terminal domain-containing protein</fullName>
    </recommendedName>
</protein>
<organism evidence="6 7">
    <name type="scientific">Edaphosphingomonas haloaromaticamans</name>
    <dbReference type="NCBI Taxonomy" id="653954"/>
    <lineage>
        <taxon>Bacteria</taxon>
        <taxon>Pseudomonadati</taxon>
        <taxon>Pseudomonadota</taxon>
        <taxon>Alphaproteobacteria</taxon>
        <taxon>Sphingomonadales</taxon>
        <taxon>Rhizorhabdaceae</taxon>
        <taxon>Edaphosphingomonas</taxon>
    </lineage>
</organism>
<dbReference type="AlphaFoldDB" id="A0A1S1HA74"/>
<dbReference type="OrthoDB" id="7051241at2"/>
<dbReference type="SMART" id="SM00965">
    <property type="entry name" value="STN"/>
    <property type="match status" value="1"/>
</dbReference>
<dbReference type="Proteomes" id="UP000179467">
    <property type="component" value="Unassembled WGS sequence"/>
</dbReference>
<proteinExistence type="predicted"/>
<comment type="caution">
    <text evidence="6">The sequence shown here is derived from an EMBL/GenBank/DDBJ whole genome shotgun (WGS) entry which is preliminary data.</text>
</comment>
<dbReference type="Pfam" id="PF07660">
    <property type="entry name" value="STN"/>
    <property type="match status" value="1"/>
</dbReference>
<dbReference type="Gene3D" id="2.170.130.10">
    <property type="entry name" value="TonB-dependent receptor, plug domain"/>
    <property type="match status" value="1"/>
</dbReference>
<keyword evidence="1" id="KW-0813">Transport</keyword>
<dbReference type="Gene3D" id="3.55.50.30">
    <property type="match status" value="1"/>
</dbReference>
<sequence length="196" mass="19789">MSIVPKVALALSNSVAALSVPISPAVAAQERQLTYDLPAQPLTQSLREVSTRSGRNIVAPAELLRGRTAPAVRGTYPVQEVVDALLAGSGLVARRVGDGLLIERAQSGRTSSDDQAEGEIVVTGSRIRGAPVASPVITLGEQAIRNAGQSDLGDVARSVPQSFGGGQNPGVGFNVPASIGGNVGGGSASARSGCSR</sequence>
<evidence type="ECO:0000313" key="7">
    <source>
        <dbReference type="Proteomes" id="UP000179467"/>
    </source>
</evidence>
<keyword evidence="7" id="KW-1185">Reference proteome</keyword>
<dbReference type="RefSeq" id="WP_070932926.1">
    <property type="nucleotide sequence ID" value="NZ_MIPT01000001.1"/>
</dbReference>
<evidence type="ECO:0000259" key="5">
    <source>
        <dbReference type="SMART" id="SM00965"/>
    </source>
</evidence>
<accession>A0A1S1HA74</accession>
<evidence type="ECO:0000256" key="1">
    <source>
        <dbReference type="ARBA" id="ARBA00022448"/>
    </source>
</evidence>
<gene>
    <name evidence="6" type="ORF">BHE75_01092</name>
</gene>
<dbReference type="GO" id="GO:0019867">
    <property type="term" value="C:outer membrane"/>
    <property type="evidence" value="ECO:0007669"/>
    <property type="project" value="InterPro"/>
</dbReference>
<keyword evidence="3" id="KW-0998">Cell outer membrane</keyword>
<reference evidence="6 7" key="1">
    <citation type="submission" date="2016-09" db="EMBL/GenBank/DDBJ databases">
        <title>Metabolic pathway, cell adaptation mechanisms and a novel monoxygenase revealed through proteogenomic-transcription analysis of a Sphingomonas haloaromaticamans strain degrading the fungicide ortho-phenylphenol.</title>
        <authorList>
            <person name="Perruchon C."/>
            <person name="Papadopoulou E.S."/>
            <person name="Rousidou C."/>
            <person name="Vasileiadis S."/>
            <person name="Tanou G."/>
            <person name="Amoutzias G."/>
            <person name="Molassiotis A."/>
            <person name="Karpouzas D.G."/>
        </authorList>
    </citation>
    <scope>NUCLEOTIDE SEQUENCE [LARGE SCALE GENOMIC DNA]</scope>
    <source>
        <strain evidence="6 7">P3</strain>
    </source>
</reference>
<dbReference type="EMBL" id="MIPT01000001">
    <property type="protein sequence ID" value="OHT19109.1"/>
    <property type="molecule type" value="Genomic_DNA"/>
</dbReference>
<feature type="chain" id="PRO_5010276519" description="Secretin/TonB short N-terminal domain-containing protein" evidence="4">
    <location>
        <begin position="28"/>
        <end position="196"/>
    </location>
</feature>
<feature type="domain" description="Secretin/TonB short N-terminal" evidence="5">
    <location>
        <begin position="55"/>
        <end position="105"/>
    </location>
</feature>
<keyword evidence="4" id="KW-0732">Signal</keyword>
<feature type="signal peptide" evidence="4">
    <location>
        <begin position="1"/>
        <end position="27"/>
    </location>
</feature>
<evidence type="ECO:0000313" key="6">
    <source>
        <dbReference type="EMBL" id="OHT19109.1"/>
    </source>
</evidence>
<evidence type="ECO:0000256" key="3">
    <source>
        <dbReference type="ARBA" id="ARBA00023237"/>
    </source>
</evidence>
<evidence type="ECO:0000256" key="4">
    <source>
        <dbReference type="SAM" id="SignalP"/>
    </source>
</evidence>